<dbReference type="STRING" id="1173027.Mic7113_3168"/>
<dbReference type="OrthoDB" id="5193828at2"/>
<dbReference type="Proteomes" id="UP000010471">
    <property type="component" value="Chromosome"/>
</dbReference>
<name>K9WES7_9CYAN</name>
<reference evidence="2 3" key="1">
    <citation type="submission" date="2012-06" db="EMBL/GenBank/DDBJ databases">
        <title>Finished chromosome of genome of Microcoleus sp. PCC 7113.</title>
        <authorList>
            <consortium name="US DOE Joint Genome Institute"/>
            <person name="Gugger M."/>
            <person name="Coursin T."/>
            <person name="Rippka R."/>
            <person name="Tandeau De Marsac N."/>
            <person name="Huntemann M."/>
            <person name="Wei C.-L."/>
            <person name="Han J."/>
            <person name="Detter J.C."/>
            <person name="Han C."/>
            <person name="Tapia R."/>
            <person name="Chen A."/>
            <person name="Kyrpides N."/>
            <person name="Mavromatis K."/>
            <person name="Markowitz V."/>
            <person name="Szeto E."/>
            <person name="Ivanova N."/>
            <person name="Pagani I."/>
            <person name="Pati A."/>
            <person name="Goodwin L."/>
            <person name="Nordberg H.P."/>
            <person name="Cantor M.N."/>
            <person name="Hua S.X."/>
            <person name="Woyke T."/>
            <person name="Kerfeld C.A."/>
        </authorList>
    </citation>
    <scope>NUCLEOTIDE SEQUENCE [LARGE SCALE GENOMIC DNA]</scope>
    <source>
        <strain evidence="2 3">PCC 7113</strain>
    </source>
</reference>
<evidence type="ECO:0000313" key="2">
    <source>
        <dbReference type="EMBL" id="AFZ18910.1"/>
    </source>
</evidence>
<gene>
    <name evidence="2" type="ORF">Mic7113_3168</name>
</gene>
<dbReference type="HOGENOM" id="CLU_1265744_0_0_3"/>
<protein>
    <submittedName>
        <fullName evidence="2">Sporulation/spore germination protein</fullName>
    </submittedName>
</protein>
<organism evidence="2 3">
    <name type="scientific">Allocoleopsis franciscana PCC 7113</name>
    <dbReference type="NCBI Taxonomy" id="1173027"/>
    <lineage>
        <taxon>Bacteria</taxon>
        <taxon>Bacillati</taxon>
        <taxon>Cyanobacteriota</taxon>
        <taxon>Cyanophyceae</taxon>
        <taxon>Coleofasciculales</taxon>
        <taxon>Coleofasciculaceae</taxon>
        <taxon>Allocoleopsis</taxon>
        <taxon>Allocoleopsis franciscana</taxon>
    </lineage>
</organism>
<evidence type="ECO:0000259" key="1">
    <source>
        <dbReference type="Pfam" id="PF10646"/>
    </source>
</evidence>
<proteinExistence type="predicted"/>
<dbReference type="AlphaFoldDB" id="K9WES7"/>
<accession>K9WES7</accession>
<feature type="domain" description="GerMN" evidence="1">
    <location>
        <begin position="85"/>
        <end position="197"/>
    </location>
</feature>
<dbReference type="KEGG" id="mic:Mic7113_3168"/>
<evidence type="ECO:0000313" key="3">
    <source>
        <dbReference type="Proteomes" id="UP000010471"/>
    </source>
</evidence>
<dbReference type="Pfam" id="PF10646">
    <property type="entry name" value="Germane"/>
    <property type="match status" value="1"/>
</dbReference>
<keyword evidence="3" id="KW-1185">Reference proteome</keyword>
<sequence>MLHNRQSILLGSSLLSALMFLGTFGDGRVESAQFSKLSKFATISTTQSIQSQSITPSSAELTISQSPIGQLYSQANTATLNKVKVFFPRNPKSNNNLNYVEPVIRTTRNQNLARFAVEQLIAGPTRAERQKGWVPAIQLQGSSNCGSDFKLSMSKGVAKLQFCRIMPSAGIGDDARATSSLTATLKQFTNVKSVIILDKNGNCLGDMSGDNRCLSNQR</sequence>
<dbReference type="eggNOG" id="ENOG5032XEV">
    <property type="taxonomic scope" value="Bacteria"/>
</dbReference>
<dbReference type="InterPro" id="IPR019606">
    <property type="entry name" value="GerMN"/>
</dbReference>
<dbReference type="EMBL" id="CP003630">
    <property type="protein sequence ID" value="AFZ18910.1"/>
    <property type="molecule type" value="Genomic_DNA"/>
</dbReference>
<dbReference type="RefSeq" id="WP_015183055.1">
    <property type="nucleotide sequence ID" value="NC_019738.1"/>
</dbReference>